<dbReference type="GO" id="GO:0004386">
    <property type="term" value="F:helicase activity"/>
    <property type="evidence" value="ECO:0007669"/>
    <property type="project" value="UniProtKB-KW"/>
</dbReference>
<feature type="domain" description="Helicase ATP-binding" evidence="9">
    <location>
        <begin position="33"/>
        <end position="206"/>
    </location>
</feature>
<evidence type="ECO:0000259" key="9">
    <source>
        <dbReference type="PROSITE" id="PS51192"/>
    </source>
</evidence>
<evidence type="ECO:0000256" key="2">
    <source>
        <dbReference type="ARBA" id="ARBA00022801"/>
    </source>
</evidence>
<dbReference type="RefSeq" id="WP_368392506.1">
    <property type="nucleotide sequence ID" value="NZ_JBFRYC010000009.1"/>
</dbReference>
<evidence type="ECO:0000259" key="11">
    <source>
        <dbReference type="PROSITE" id="PS51195"/>
    </source>
</evidence>
<feature type="domain" description="Helicase C-terminal" evidence="10">
    <location>
        <begin position="239"/>
        <end position="387"/>
    </location>
</feature>
<dbReference type="Pfam" id="PF00270">
    <property type="entry name" value="DEAD"/>
    <property type="match status" value="1"/>
</dbReference>
<dbReference type="InterPro" id="IPR011545">
    <property type="entry name" value="DEAD/DEAH_box_helicase_dom"/>
</dbReference>
<dbReference type="SMART" id="SM00490">
    <property type="entry name" value="HELICc"/>
    <property type="match status" value="1"/>
</dbReference>
<dbReference type="Pfam" id="PF00271">
    <property type="entry name" value="Helicase_C"/>
    <property type="match status" value="1"/>
</dbReference>
<dbReference type="InterPro" id="IPR001650">
    <property type="entry name" value="Helicase_C-like"/>
</dbReference>
<feature type="compositionally biased region" description="Basic and acidic residues" evidence="8">
    <location>
        <begin position="409"/>
        <end position="419"/>
    </location>
</feature>
<sequence length="540" mass="58803">MTKFSDLKLDPKVLSAVADAGYETPTPIQADAIPPALEGKDVLGIAQTGTGKTASFTLPMLTLLRRGRARARMPRSLVLCPTRELAAQVAENFDLYAKNTKLTRALLIGGVSFGEQDKLIDKGVDVLIATPGRLLDHFERGKLILTDVKIMVVDEADRMLDMGFIPDIERIFQLTPFTRQTLFFSATMAPEIERITNTFLHAPVRIEVARQATTGVNITQKLVQITPERRDQTAKTKRELLRALIEAEGEACTNAIIFCNRKVDVDIVAKSLQKYGFDAAPIHGDLEQSQRTRTLESFRDGGLKLLIASDVAARGLDIPAVSHVFNYDLPMHAEDYVHRIGRTGRAGRKGAAISIATPSDDKYLHGIESLIETEIPRAVPPEGFELSEGAKTAPQKRDDAKGGRGRGGRTRETGTREGSARSNRGPRPARDHNKSDQQGDSAATTPIVQTPVAATAPAPEPVAVPAPAPVQAVAAKSEPNTNHERDDTRRARGGRNRRESERGGSVVGMGDHMPDFLTRSFRTSKPDTESEVETEDSADS</sequence>
<evidence type="ECO:0000256" key="1">
    <source>
        <dbReference type="ARBA" id="ARBA00022741"/>
    </source>
</evidence>
<dbReference type="PROSITE" id="PS51194">
    <property type="entry name" value="HELICASE_CTER"/>
    <property type="match status" value="1"/>
</dbReference>
<dbReference type="CDD" id="cd00268">
    <property type="entry name" value="DEADc"/>
    <property type="match status" value="1"/>
</dbReference>
<feature type="region of interest" description="Disordered" evidence="8">
    <location>
        <begin position="456"/>
        <end position="540"/>
    </location>
</feature>
<dbReference type="EC" id="3.6.4.-" evidence="12"/>
<dbReference type="Proteomes" id="UP001557465">
    <property type="component" value="Unassembled WGS sequence"/>
</dbReference>
<evidence type="ECO:0000256" key="8">
    <source>
        <dbReference type="SAM" id="MobiDB-lite"/>
    </source>
</evidence>
<evidence type="ECO:0000256" key="6">
    <source>
        <dbReference type="PROSITE-ProRule" id="PRU00552"/>
    </source>
</evidence>
<protein>
    <submittedName>
        <fullName evidence="12">DEAD/DEAH box helicase</fullName>
        <ecNumber evidence="12">3.6.4.-</ecNumber>
    </submittedName>
</protein>
<evidence type="ECO:0000313" key="13">
    <source>
        <dbReference type="Proteomes" id="UP001557465"/>
    </source>
</evidence>
<dbReference type="SMART" id="SM00487">
    <property type="entry name" value="DEXDc"/>
    <property type="match status" value="1"/>
</dbReference>
<evidence type="ECO:0000256" key="7">
    <source>
        <dbReference type="RuleBase" id="RU000492"/>
    </source>
</evidence>
<dbReference type="CDD" id="cd18787">
    <property type="entry name" value="SF2_C_DEAD"/>
    <property type="match status" value="1"/>
</dbReference>
<dbReference type="PROSITE" id="PS51192">
    <property type="entry name" value="HELICASE_ATP_BIND_1"/>
    <property type="match status" value="1"/>
</dbReference>
<feature type="short sequence motif" description="Q motif" evidence="6">
    <location>
        <begin position="2"/>
        <end position="30"/>
    </location>
</feature>
<feature type="compositionally biased region" description="Basic and acidic residues" evidence="8">
    <location>
        <begin position="481"/>
        <end position="502"/>
    </location>
</feature>
<dbReference type="PROSITE" id="PS51195">
    <property type="entry name" value="Q_MOTIF"/>
    <property type="match status" value="1"/>
</dbReference>
<dbReference type="InterPro" id="IPR027417">
    <property type="entry name" value="P-loop_NTPase"/>
</dbReference>
<dbReference type="PANTHER" id="PTHR47959:SF13">
    <property type="entry name" value="ATP-DEPENDENT RNA HELICASE RHLE"/>
    <property type="match status" value="1"/>
</dbReference>
<name>A0ABV3TPZ0_9RHOB</name>
<evidence type="ECO:0000256" key="5">
    <source>
        <dbReference type="ARBA" id="ARBA00038437"/>
    </source>
</evidence>
<dbReference type="Gene3D" id="3.40.50.300">
    <property type="entry name" value="P-loop containing nucleotide triphosphate hydrolases"/>
    <property type="match status" value="2"/>
</dbReference>
<keyword evidence="2 7" id="KW-0378">Hydrolase</keyword>
<comment type="similarity">
    <text evidence="5 7">Belongs to the DEAD box helicase family.</text>
</comment>
<evidence type="ECO:0000256" key="3">
    <source>
        <dbReference type="ARBA" id="ARBA00022806"/>
    </source>
</evidence>
<feature type="region of interest" description="Disordered" evidence="8">
    <location>
        <begin position="374"/>
        <end position="444"/>
    </location>
</feature>
<proteinExistence type="inferred from homology"/>
<feature type="compositionally biased region" description="Basic and acidic residues" evidence="8">
    <location>
        <begin position="428"/>
        <end position="437"/>
    </location>
</feature>
<dbReference type="InterPro" id="IPR044742">
    <property type="entry name" value="DEAD/DEAH_RhlB"/>
</dbReference>
<gene>
    <name evidence="12" type="ORF">AB4874_14405</name>
</gene>
<dbReference type="InterPro" id="IPR000629">
    <property type="entry name" value="RNA-helicase_DEAD-box_CS"/>
</dbReference>
<feature type="compositionally biased region" description="Pro residues" evidence="8">
    <location>
        <begin position="458"/>
        <end position="468"/>
    </location>
</feature>
<evidence type="ECO:0000313" key="12">
    <source>
        <dbReference type="EMBL" id="MEX1662829.1"/>
    </source>
</evidence>
<dbReference type="PROSITE" id="PS00039">
    <property type="entry name" value="DEAD_ATP_HELICASE"/>
    <property type="match status" value="1"/>
</dbReference>
<accession>A0ABV3TPZ0</accession>
<evidence type="ECO:0000256" key="4">
    <source>
        <dbReference type="ARBA" id="ARBA00022840"/>
    </source>
</evidence>
<dbReference type="EMBL" id="JBFRYC010000009">
    <property type="protein sequence ID" value="MEX1662829.1"/>
    <property type="molecule type" value="Genomic_DNA"/>
</dbReference>
<dbReference type="InterPro" id="IPR050079">
    <property type="entry name" value="DEAD_box_RNA_helicase"/>
</dbReference>
<evidence type="ECO:0000259" key="10">
    <source>
        <dbReference type="PROSITE" id="PS51194"/>
    </source>
</evidence>
<dbReference type="InterPro" id="IPR014001">
    <property type="entry name" value="Helicase_ATP-bd"/>
</dbReference>
<keyword evidence="13" id="KW-1185">Reference proteome</keyword>
<dbReference type="PANTHER" id="PTHR47959">
    <property type="entry name" value="ATP-DEPENDENT RNA HELICASE RHLE-RELATED"/>
    <property type="match status" value="1"/>
</dbReference>
<keyword evidence="1 7" id="KW-0547">Nucleotide-binding</keyword>
<comment type="caution">
    <text evidence="12">The sequence shown here is derived from an EMBL/GenBank/DDBJ whole genome shotgun (WGS) entry which is preliminary data.</text>
</comment>
<keyword evidence="4 7" id="KW-0067">ATP-binding</keyword>
<dbReference type="GO" id="GO:0016787">
    <property type="term" value="F:hydrolase activity"/>
    <property type="evidence" value="ECO:0007669"/>
    <property type="project" value="UniProtKB-KW"/>
</dbReference>
<keyword evidence="3 7" id="KW-0347">Helicase</keyword>
<dbReference type="SUPFAM" id="SSF52540">
    <property type="entry name" value="P-loop containing nucleoside triphosphate hydrolases"/>
    <property type="match status" value="2"/>
</dbReference>
<organism evidence="12 13">
    <name type="scientific">Thioclava arctica</name>
    <dbReference type="NCBI Taxonomy" id="3238301"/>
    <lineage>
        <taxon>Bacteria</taxon>
        <taxon>Pseudomonadati</taxon>
        <taxon>Pseudomonadota</taxon>
        <taxon>Alphaproteobacteria</taxon>
        <taxon>Rhodobacterales</taxon>
        <taxon>Paracoccaceae</taxon>
        <taxon>Thioclava</taxon>
    </lineage>
</organism>
<dbReference type="InterPro" id="IPR014014">
    <property type="entry name" value="RNA_helicase_DEAD_Q_motif"/>
</dbReference>
<reference evidence="12 13" key="1">
    <citation type="journal article" date="2011" name="Int. J. Syst. Evol. Microbiol.">
        <title>Zhongshania antarctica gen. nov., sp. nov. and Zhongshania guokunii sp. nov., gammaproteobacteria respectively isolated from coastal attached (fast) ice and surface seawater of the Antarctic.</title>
        <authorList>
            <person name="Li H.J."/>
            <person name="Zhang X.Y."/>
            <person name="Chen C.X."/>
            <person name="Zhang Y.J."/>
            <person name="Gao Z.M."/>
            <person name="Yu Y."/>
            <person name="Chen X.L."/>
            <person name="Chen B."/>
            <person name="Zhang Y.Z."/>
        </authorList>
    </citation>
    <scope>NUCLEOTIDE SEQUENCE [LARGE SCALE GENOMIC DNA]</scope>
    <source>
        <strain evidence="12 13">15-R06ZXC-3</strain>
    </source>
</reference>
<feature type="compositionally biased region" description="Acidic residues" evidence="8">
    <location>
        <begin position="529"/>
        <end position="540"/>
    </location>
</feature>
<feature type="domain" description="DEAD-box RNA helicase Q" evidence="11">
    <location>
        <begin position="2"/>
        <end position="30"/>
    </location>
</feature>